<comment type="similarity">
    <text evidence="1">Belongs to the Tango6 family.</text>
</comment>
<evidence type="ECO:0000313" key="5">
    <source>
        <dbReference type="EMBL" id="KYM94323.1"/>
    </source>
</evidence>
<feature type="domain" description="RNA polymerase II assembly factor Rtp1 C-terminal" evidence="2">
    <location>
        <begin position="672"/>
        <end position="788"/>
    </location>
</feature>
<dbReference type="InterPro" id="IPR039600">
    <property type="entry name" value="TANGO6/Rtp1"/>
</dbReference>
<proteinExistence type="inferred from homology"/>
<dbReference type="Pfam" id="PF25267">
    <property type="entry name" value="TANGO6_N"/>
    <property type="match status" value="1"/>
</dbReference>
<evidence type="ECO:0000256" key="1">
    <source>
        <dbReference type="ARBA" id="ARBA00005724"/>
    </source>
</evidence>
<dbReference type="GO" id="GO:0009306">
    <property type="term" value="P:protein secretion"/>
    <property type="evidence" value="ECO:0007669"/>
    <property type="project" value="TreeGrafter"/>
</dbReference>
<protein>
    <submittedName>
        <fullName evidence="5">Transmembrane and coiled-coil domain-containing protein 7</fullName>
    </submittedName>
</protein>
<evidence type="ECO:0000313" key="6">
    <source>
        <dbReference type="Proteomes" id="UP000078542"/>
    </source>
</evidence>
<dbReference type="InterPro" id="IPR011989">
    <property type="entry name" value="ARM-like"/>
</dbReference>
<dbReference type="PANTHER" id="PTHR20959">
    <property type="entry name" value="TRANSPORT AND GOLGI ORGANIZATION PROTEIN 6 FAMILY MEMBER"/>
    <property type="match status" value="1"/>
</dbReference>
<accession>A0A151I874</accession>
<name>A0A151I874_9HYME</name>
<evidence type="ECO:0000259" key="2">
    <source>
        <dbReference type="Pfam" id="PF10363"/>
    </source>
</evidence>
<dbReference type="AlphaFoldDB" id="A0A151I874"/>
<dbReference type="Pfam" id="PF23565">
    <property type="entry name" value="ARM_TANGO6"/>
    <property type="match status" value="1"/>
</dbReference>
<evidence type="ECO:0000259" key="4">
    <source>
        <dbReference type="Pfam" id="PF25267"/>
    </source>
</evidence>
<dbReference type="PANTHER" id="PTHR20959:SF1">
    <property type="entry name" value="TRANSPORT AND GOLGI ORGANIZATION PROTEIN 6 HOMOLOG"/>
    <property type="match status" value="1"/>
</dbReference>
<dbReference type="InterPro" id="IPR019451">
    <property type="entry name" value="Rtp1_C1"/>
</dbReference>
<gene>
    <name evidence="5" type="ORF">ALC62_15096</name>
</gene>
<sequence length="928" mass="106629">MDYNEILSKLIYNAKFIFIDSVTNFDDKMTQMIQKVKLHLPKDMQCIENLSTRQEYLHILAYVLRGIKQENINVDTENINVDTENINVDTAFFNVNHYHSVKIAVEFIILIGIKPFLLPGVGIDIHKLSPIASTITEEKDLSCLEKYERLCFSTHLLLELYDDLHLRPVVLLRVGFLMAALLQLSHAPLAKPLDKVQSMNLNSQEFHMTTEEYQRLHDRQKVFHTKLISLLSNCPCNICFRELMLILGVQNAPRWLRKETLNYLIKMLMESNGVSSLIATIYDNFDLGVDWRKLDTFSQLIAATHGKNVDKYYKAICPQILDMFSSDKFKHGSIIANCCIKSLYDYNPHICQKYIIEVVCAPLTVKELHVIFSEIEVERCVDILAKCFLTEDSKFNVPCKVILYVATPLFCLYDKIHESACTLKTNLRQLLLKIFEEETTREKLYSAFLGHDTSGEFGYYITSEFGSTGGIKITGLNKNLDYEKLADTIFDLVSISKDLSLSLFRYMLNFLSNINKWNYEIEQPKMLETEVDKIERIMMELAAHKLLSQLASTSIVQDAQVKNPEPLLSFIKSLFTEYTKNRSDKTEENKCEMLYISLMLIKMILLEKSASIKIDLFKDFKTFLEDHLKNLNMSAQLKALISEVVACITTHDSRIRTERRYYQDLSSLSDKFDQALRDLADPLLPVRAHGLVELTKLIETKDSYAVARNAIILRLFEENLKHEDSFIYLASINGLCALATAFPEKVIETLMLEYIDMPKRAAISEITIETRIKLGEILVKTTKALGEMSVVQKNILLNGFLCAIRDADPLVRASGLSCLAELCKVLNYRLGNVLTEILYCIICILKSDKIPECRRAAVLVATLLFRGLDRDLLSTCTSDMIDLYRELRNLRDDKDPVLQLHVQLAFEEIDRIMRDLLTELPTFRKRIS</sequence>
<dbReference type="Pfam" id="PF10363">
    <property type="entry name" value="RTP1_C1"/>
    <property type="match status" value="1"/>
</dbReference>
<dbReference type="InterPro" id="IPR016024">
    <property type="entry name" value="ARM-type_fold"/>
</dbReference>
<keyword evidence="5" id="KW-0812">Transmembrane</keyword>
<dbReference type="STRING" id="456900.A0A151I874"/>
<feature type="domain" description="TANGO6 N-terminal" evidence="4">
    <location>
        <begin position="94"/>
        <end position="223"/>
    </location>
</feature>
<reference evidence="5 6" key="1">
    <citation type="submission" date="2016-03" db="EMBL/GenBank/DDBJ databases">
        <title>Cyphomyrmex costatus WGS genome.</title>
        <authorList>
            <person name="Nygaard S."/>
            <person name="Hu H."/>
            <person name="Boomsma J."/>
            <person name="Zhang G."/>
        </authorList>
    </citation>
    <scope>NUCLEOTIDE SEQUENCE [LARGE SCALE GENOMIC DNA]</scope>
    <source>
        <strain evidence="5">MS0001</strain>
        <tissue evidence="5">Whole body</tissue>
    </source>
</reference>
<dbReference type="SUPFAM" id="SSF48371">
    <property type="entry name" value="ARM repeat"/>
    <property type="match status" value="2"/>
</dbReference>
<keyword evidence="5" id="KW-0472">Membrane</keyword>
<dbReference type="InterPro" id="IPR057347">
    <property type="entry name" value="TANGO6_N"/>
</dbReference>
<keyword evidence="6" id="KW-1185">Reference proteome</keyword>
<dbReference type="Gene3D" id="1.25.10.10">
    <property type="entry name" value="Leucine-rich Repeat Variant"/>
    <property type="match status" value="1"/>
</dbReference>
<dbReference type="InterPro" id="IPR057407">
    <property type="entry name" value="HEAT_TANGO6"/>
</dbReference>
<evidence type="ECO:0000259" key="3">
    <source>
        <dbReference type="Pfam" id="PF23565"/>
    </source>
</evidence>
<organism evidence="5 6">
    <name type="scientific">Cyphomyrmex costatus</name>
    <dbReference type="NCBI Taxonomy" id="456900"/>
    <lineage>
        <taxon>Eukaryota</taxon>
        <taxon>Metazoa</taxon>
        <taxon>Ecdysozoa</taxon>
        <taxon>Arthropoda</taxon>
        <taxon>Hexapoda</taxon>
        <taxon>Insecta</taxon>
        <taxon>Pterygota</taxon>
        <taxon>Neoptera</taxon>
        <taxon>Endopterygota</taxon>
        <taxon>Hymenoptera</taxon>
        <taxon>Apocrita</taxon>
        <taxon>Aculeata</taxon>
        <taxon>Formicoidea</taxon>
        <taxon>Formicidae</taxon>
        <taxon>Myrmicinae</taxon>
        <taxon>Cyphomyrmex</taxon>
    </lineage>
</organism>
<dbReference type="EMBL" id="KQ978390">
    <property type="protein sequence ID" value="KYM94323.1"/>
    <property type="molecule type" value="Genomic_DNA"/>
</dbReference>
<feature type="domain" description="TANGO6 HEAT repeat" evidence="3">
    <location>
        <begin position="268"/>
        <end position="496"/>
    </location>
</feature>
<dbReference type="Proteomes" id="UP000078542">
    <property type="component" value="Unassembled WGS sequence"/>
</dbReference>